<proteinExistence type="inferred from homology"/>
<comment type="subcellular location">
    <subcellularLocation>
        <location evidence="1">Membrane</location>
        <topology evidence="1">Multi-pass membrane protein</topology>
    </subcellularLocation>
</comment>
<dbReference type="EMBL" id="KN122865">
    <property type="protein sequence ID" value="KFO27703.1"/>
    <property type="molecule type" value="Genomic_DNA"/>
</dbReference>
<dbReference type="Proteomes" id="UP000028990">
    <property type="component" value="Unassembled WGS sequence"/>
</dbReference>
<dbReference type="InterPro" id="IPR006043">
    <property type="entry name" value="NCS2"/>
</dbReference>
<evidence type="ECO:0000256" key="1">
    <source>
        <dbReference type="ARBA" id="ARBA00004141"/>
    </source>
</evidence>
<evidence type="ECO:0000256" key="3">
    <source>
        <dbReference type="ARBA" id="ARBA00022692"/>
    </source>
</evidence>
<dbReference type="eggNOG" id="KOG1292">
    <property type="taxonomic scope" value="Eukaryota"/>
</dbReference>
<evidence type="ECO:0000256" key="5">
    <source>
        <dbReference type="ARBA" id="ARBA00023136"/>
    </source>
</evidence>
<dbReference type="PANTHER" id="PTHR11119">
    <property type="entry name" value="XANTHINE-URACIL / VITAMIN C PERMEASE FAMILY MEMBER"/>
    <property type="match status" value="1"/>
</dbReference>
<reference evidence="6 7" key="1">
    <citation type="submission" date="2013-11" db="EMBL/GenBank/DDBJ databases">
        <title>The Damaraland mole rat (Fukomys damarensis) genome and evolution of African mole rats.</title>
        <authorList>
            <person name="Gladyshev V.N."/>
            <person name="Fang X."/>
        </authorList>
    </citation>
    <scope>NUCLEOTIDE SEQUENCE [LARGE SCALE GENOMIC DNA]</scope>
    <source>
        <tissue evidence="6">Liver</tissue>
    </source>
</reference>
<accession>A0A091DB83</accession>
<evidence type="ECO:0000313" key="6">
    <source>
        <dbReference type="EMBL" id="KFO27703.1"/>
    </source>
</evidence>
<keyword evidence="4" id="KW-1133">Transmembrane helix</keyword>
<protein>
    <submittedName>
        <fullName evidence="6">Solute carrier family 23 member 2</fullName>
    </submittedName>
</protein>
<dbReference type="Pfam" id="PF00860">
    <property type="entry name" value="Xan_ur_permease"/>
    <property type="match status" value="1"/>
</dbReference>
<keyword evidence="3" id="KW-0812">Transmembrane</keyword>
<dbReference type="GO" id="GO:0022857">
    <property type="term" value="F:transmembrane transporter activity"/>
    <property type="evidence" value="ECO:0007669"/>
    <property type="project" value="InterPro"/>
</dbReference>
<keyword evidence="7" id="KW-1185">Reference proteome</keyword>
<dbReference type="AlphaFoldDB" id="A0A091DB83"/>
<dbReference type="GO" id="GO:0016020">
    <property type="term" value="C:membrane"/>
    <property type="evidence" value="ECO:0007669"/>
    <property type="project" value="UniProtKB-SubCell"/>
</dbReference>
<evidence type="ECO:0000256" key="4">
    <source>
        <dbReference type="ARBA" id="ARBA00022989"/>
    </source>
</evidence>
<evidence type="ECO:0000313" key="7">
    <source>
        <dbReference type="Proteomes" id="UP000028990"/>
    </source>
</evidence>
<organism evidence="6 7">
    <name type="scientific">Fukomys damarensis</name>
    <name type="common">Damaraland mole rat</name>
    <name type="synonym">Cryptomys damarensis</name>
    <dbReference type="NCBI Taxonomy" id="885580"/>
    <lineage>
        <taxon>Eukaryota</taxon>
        <taxon>Metazoa</taxon>
        <taxon>Chordata</taxon>
        <taxon>Craniata</taxon>
        <taxon>Vertebrata</taxon>
        <taxon>Euteleostomi</taxon>
        <taxon>Mammalia</taxon>
        <taxon>Eutheria</taxon>
        <taxon>Euarchontoglires</taxon>
        <taxon>Glires</taxon>
        <taxon>Rodentia</taxon>
        <taxon>Hystricomorpha</taxon>
        <taxon>Bathyergidae</taxon>
        <taxon>Fukomys</taxon>
    </lineage>
</organism>
<comment type="similarity">
    <text evidence="2">Belongs to the nucleobase:cation symporter-2 (NCS2) (TC 2.A.40) family.</text>
</comment>
<name>A0A091DB83_FUKDA</name>
<evidence type="ECO:0000256" key="2">
    <source>
        <dbReference type="ARBA" id="ARBA00008821"/>
    </source>
</evidence>
<gene>
    <name evidence="6" type="ORF">H920_10893</name>
</gene>
<keyword evidence="5" id="KW-0472">Membrane</keyword>
<sequence length="181" mass="19642">MEAGSSTEGKYEGEAKHPTFFTLPVVINGGATSSGEQDNEDMELMAIYITENGFAEKSSLAETLDSTGSLDPQRSHMIYTIEDVPPCHLCIFLGLQHCLTCFSGTIAVLFLLADAICVGYDQWATSQLIGTFFFCVGITTLLQTMFGCKCFSCQWNSIVVAHRTCLVSADQSSRVPSSCPH</sequence>